<accession>A0A4C1WM57</accession>
<evidence type="ECO:0000313" key="1">
    <source>
        <dbReference type="EMBL" id="GBP52371.1"/>
    </source>
</evidence>
<keyword evidence="2" id="KW-1185">Reference proteome</keyword>
<dbReference type="Proteomes" id="UP000299102">
    <property type="component" value="Unassembled WGS sequence"/>
</dbReference>
<name>A0A4C1WM57_EUMVA</name>
<organism evidence="1 2">
    <name type="scientific">Eumeta variegata</name>
    <name type="common">Bagworm moth</name>
    <name type="synonym">Eumeta japonica</name>
    <dbReference type="NCBI Taxonomy" id="151549"/>
    <lineage>
        <taxon>Eukaryota</taxon>
        <taxon>Metazoa</taxon>
        <taxon>Ecdysozoa</taxon>
        <taxon>Arthropoda</taxon>
        <taxon>Hexapoda</taxon>
        <taxon>Insecta</taxon>
        <taxon>Pterygota</taxon>
        <taxon>Neoptera</taxon>
        <taxon>Endopterygota</taxon>
        <taxon>Lepidoptera</taxon>
        <taxon>Glossata</taxon>
        <taxon>Ditrysia</taxon>
        <taxon>Tineoidea</taxon>
        <taxon>Psychidae</taxon>
        <taxon>Oiketicinae</taxon>
        <taxon>Eumeta</taxon>
    </lineage>
</organism>
<proteinExistence type="predicted"/>
<reference evidence="1 2" key="1">
    <citation type="journal article" date="2019" name="Commun. Biol.">
        <title>The bagworm genome reveals a unique fibroin gene that provides high tensile strength.</title>
        <authorList>
            <person name="Kono N."/>
            <person name="Nakamura H."/>
            <person name="Ohtoshi R."/>
            <person name="Tomita M."/>
            <person name="Numata K."/>
            <person name="Arakawa K."/>
        </authorList>
    </citation>
    <scope>NUCLEOTIDE SEQUENCE [LARGE SCALE GENOMIC DNA]</scope>
</reference>
<sequence>MCVMGRSAWIALESPVLTELWIHREGATLRRRGGAGEARGGGRRVNSRRRALVKMGGAYATVQRLLSIVSWVDVRSSRPSANAIRSAERR</sequence>
<gene>
    <name evidence="1" type="ORF">EVAR_37759_1</name>
</gene>
<dbReference type="EMBL" id="BGZK01000601">
    <property type="protein sequence ID" value="GBP52371.1"/>
    <property type="molecule type" value="Genomic_DNA"/>
</dbReference>
<dbReference type="AlphaFoldDB" id="A0A4C1WM57"/>
<protein>
    <submittedName>
        <fullName evidence="1">Uncharacterized protein</fullName>
    </submittedName>
</protein>
<evidence type="ECO:0000313" key="2">
    <source>
        <dbReference type="Proteomes" id="UP000299102"/>
    </source>
</evidence>
<comment type="caution">
    <text evidence="1">The sequence shown here is derived from an EMBL/GenBank/DDBJ whole genome shotgun (WGS) entry which is preliminary data.</text>
</comment>